<comment type="similarity">
    <text evidence="3 10">Belongs to the PstS family.</text>
</comment>
<evidence type="ECO:0000256" key="4">
    <source>
        <dbReference type="ARBA" id="ARBA00011529"/>
    </source>
</evidence>
<keyword evidence="9 10" id="KW-0449">Lipoprotein</keyword>
<keyword evidence="10" id="KW-0472">Membrane</keyword>
<dbReference type="InterPro" id="IPR011862">
    <property type="entry name" value="Phos-bd"/>
</dbReference>
<evidence type="ECO:0000256" key="10">
    <source>
        <dbReference type="RuleBase" id="RU367119"/>
    </source>
</evidence>
<sequence>MFTKFQRKGLLTLAVLLVAFMTACGNNNANQSASPSEEASASSEAPASSEALSGTIEIDGSSTVYPIMEAVVEEFGKEQPDVKPAVSTSGTGGGFKRFCNAETAISNASRPIKDEEKAACQEKGIEYNELKIAFDGLSIVVNKDNDFIDHLTIAELAKIFGNEGTAKTWKEVRPEWPDEKILIFSPGADSGTFDYFNEAILDKKGLRTDDAVTLSEDDNTLVQGVAGSKNGIGFFGFAYYEENTDKLKLVPVDGGSGAIAPSAETIKDGTYAPLSRPLFIYVNKKEYERAEVKGFVEYFMNNVPTLSAEVGYIPLPEEQYTAEKAKL</sequence>
<dbReference type="GO" id="GO:0005886">
    <property type="term" value="C:plasma membrane"/>
    <property type="evidence" value="ECO:0007669"/>
    <property type="project" value="UniProtKB-SubCell"/>
</dbReference>
<dbReference type="PROSITE" id="PS51257">
    <property type="entry name" value="PROKAR_LIPOPROTEIN"/>
    <property type="match status" value="1"/>
</dbReference>
<evidence type="ECO:0000313" key="13">
    <source>
        <dbReference type="EMBL" id="QMV40722.1"/>
    </source>
</evidence>
<protein>
    <recommendedName>
        <fullName evidence="10">Phosphate-binding protein</fullName>
    </recommendedName>
</protein>
<dbReference type="InterPro" id="IPR050811">
    <property type="entry name" value="Phosphate_ABC_transporter"/>
</dbReference>
<dbReference type="InterPro" id="IPR024370">
    <property type="entry name" value="PBP_domain"/>
</dbReference>
<evidence type="ECO:0000256" key="7">
    <source>
        <dbReference type="ARBA" id="ARBA00022729"/>
    </source>
</evidence>
<reference evidence="13 14" key="1">
    <citation type="submission" date="2019-07" db="EMBL/GenBank/DDBJ databases">
        <authorList>
            <person name="Kim J.K."/>
            <person name="Cheong H.-M."/>
            <person name="Choi Y."/>
            <person name="Hwang K.J."/>
            <person name="Lee S."/>
            <person name="Choi C."/>
        </authorList>
    </citation>
    <scope>NUCLEOTIDE SEQUENCE [LARGE SCALE GENOMIC DNA]</scope>
    <source>
        <strain evidence="13 14">KS 22</strain>
    </source>
</reference>
<keyword evidence="6 10" id="KW-0592">Phosphate transport</keyword>
<feature type="signal peptide" evidence="10">
    <location>
        <begin position="1"/>
        <end position="29"/>
    </location>
</feature>
<keyword evidence="5 10" id="KW-0813">Transport</keyword>
<evidence type="ECO:0000256" key="3">
    <source>
        <dbReference type="ARBA" id="ARBA00008725"/>
    </source>
</evidence>
<dbReference type="Proteomes" id="UP000515679">
    <property type="component" value="Chromosome"/>
</dbReference>
<dbReference type="CDD" id="cd13654">
    <property type="entry name" value="PBP2_phosphate_like_2"/>
    <property type="match status" value="1"/>
</dbReference>
<feature type="domain" description="PBP" evidence="12">
    <location>
        <begin position="46"/>
        <end position="301"/>
    </location>
</feature>
<comment type="function">
    <text evidence="10">Involved in the system for phosphate transport across the cytoplasmic membrane.</text>
</comment>
<evidence type="ECO:0000256" key="8">
    <source>
        <dbReference type="ARBA" id="ARBA00023139"/>
    </source>
</evidence>
<evidence type="ECO:0000313" key="14">
    <source>
        <dbReference type="Proteomes" id="UP000515679"/>
    </source>
</evidence>
<proteinExistence type="inferred from homology"/>
<dbReference type="KEGG" id="cchl:FPL14_05520"/>
<evidence type="ECO:0000256" key="1">
    <source>
        <dbReference type="ARBA" id="ARBA00002841"/>
    </source>
</evidence>
<evidence type="ECO:0000256" key="11">
    <source>
        <dbReference type="SAM" id="MobiDB-lite"/>
    </source>
</evidence>
<dbReference type="FunFam" id="3.40.190.10:FF:000055">
    <property type="entry name" value="Phosphate ABC transporter, phosphate-binding protein"/>
    <property type="match status" value="1"/>
</dbReference>
<dbReference type="Gene3D" id="3.40.190.10">
    <property type="entry name" value="Periplasmic binding protein-like II"/>
    <property type="match status" value="2"/>
</dbReference>
<feature type="region of interest" description="Disordered" evidence="11">
    <location>
        <begin position="29"/>
        <end position="51"/>
    </location>
</feature>
<evidence type="ECO:0000256" key="9">
    <source>
        <dbReference type="ARBA" id="ARBA00023288"/>
    </source>
</evidence>
<dbReference type="PANTHER" id="PTHR30570">
    <property type="entry name" value="PERIPLASMIC PHOSPHATE BINDING COMPONENT OF PHOSPHATE ABC TRANSPORTER"/>
    <property type="match status" value="1"/>
</dbReference>
<dbReference type="EMBL" id="CP041969">
    <property type="protein sequence ID" value="QMV40722.1"/>
    <property type="molecule type" value="Genomic_DNA"/>
</dbReference>
<keyword evidence="7 10" id="KW-0732">Signal</keyword>
<name>A0A7G5BUT8_9BACL</name>
<evidence type="ECO:0000256" key="5">
    <source>
        <dbReference type="ARBA" id="ARBA00022448"/>
    </source>
</evidence>
<feature type="compositionally biased region" description="Low complexity" evidence="11">
    <location>
        <begin position="32"/>
        <end position="51"/>
    </location>
</feature>
<comment type="subcellular location">
    <subcellularLocation>
        <location evidence="2 10">Cell membrane</location>
        <topology evidence="2 10">Lipid-anchor</topology>
    </subcellularLocation>
</comment>
<dbReference type="AlphaFoldDB" id="A0A7G5BUT8"/>
<dbReference type="GO" id="GO:0042301">
    <property type="term" value="F:phosphate ion binding"/>
    <property type="evidence" value="ECO:0007669"/>
    <property type="project" value="UniProtKB-UniRule"/>
</dbReference>
<dbReference type="NCBIfam" id="TIGR02136">
    <property type="entry name" value="ptsS_2"/>
    <property type="match status" value="1"/>
</dbReference>
<gene>
    <name evidence="13" type="ORF">FPL14_05520</name>
</gene>
<dbReference type="SUPFAM" id="SSF53850">
    <property type="entry name" value="Periplasmic binding protein-like II"/>
    <property type="match status" value="1"/>
</dbReference>
<keyword evidence="14" id="KW-1185">Reference proteome</keyword>
<evidence type="ECO:0000256" key="2">
    <source>
        <dbReference type="ARBA" id="ARBA00004193"/>
    </source>
</evidence>
<dbReference type="Pfam" id="PF12849">
    <property type="entry name" value="PBP_like_2"/>
    <property type="match status" value="1"/>
</dbReference>
<keyword evidence="10" id="KW-1003">Cell membrane</keyword>
<evidence type="ECO:0000256" key="6">
    <source>
        <dbReference type="ARBA" id="ARBA00022592"/>
    </source>
</evidence>
<comment type="subunit">
    <text evidence="4 10">The complex is composed of two ATP-binding proteins (PstB), two transmembrane proteins (PstC and PstA) and a solute-binding protein (PstS).</text>
</comment>
<accession>A0A7G5BUT8</accession>
<dbReference type="GO" id="GO:0006817">
    <property type="term" value="P:phosphate ion transport"/>
    <property type="evidence" value="ECO:0007669"/>
    <property type="project" value="UniProtKB-UniRule"/>
</dbReference>
<feature type="chain" id="PRO_5039755204" description="Phosphate-binding protein" evidence="10">
    <location>
        <begin position="30"/>
        <end position="327"/>
    </location>
</feature>
<comment type="function">
    <text evidence="1">Part of the ABC transporter complex PstSACB involved in phosphate import.</text>
</comment>
<organism evidence="13 14">
    <name type="scientific">Cohnella cholangitidis</name>
    <dbReference type="NCBI Taxonomy" id="2598458"/>
    <lineage>
        <taxon>Bacteria</taxon>
        <taxon>Bacillati</taxon>
        <taxon>Bacillota</taxon>
        <taxon>Bacilli</taxon>
        <taxon>Bacillales</taxon>
        <taxon>Paenibacillaceae</taxon>
        <taxon>Cohnella</taxon>
    </lineage>
</organism>
<evidence type="ECO:0000259" key="12">
    <source>
        <dbReference type="Pfam" id="PF12849"/>
    </source>
</evidence>
<keyword evidence="8 10" id="KW-0564">Palmitate</keyword>
<dbReference type="PANTHER" id="PTHR30570:SF1">
    <property type="entry name" value="PHOSPHATE-BINDING PROTEIN PSTS"/>
    <property type="match status" value="1"/>
</dbReference>